<keyword evidence="3" id="KW-1185">Reference proteome</keyword>
<protein>
    <submittedName>
        <fullName evidence="2">Uncharacterized protein</fullName>
    </submittedName>
</protein>
<organism evidence="2 3">
    <name type="scientific">Caerostris extrusa</name>
    <name type="common">Bark spider</name>
    <name type="synonym">Caerostris bankana</name>
    <dbReference type="NCBI Taxonomy" id="172846"/>
    <lineage>
        <taxon>Eukaryota</taxon>
        <taxon>Metazoa</taxon>
        <taxon>Ecdysozoa</taxon>
        <taxon>Arthropoda</taxon>
        <taxon>Chelicerata</taxon>
        <taxon>Arachnida</taxon>
        <taxon>Araneae</taxon>
        <taxon>Araneomorphae</taxon>
        <taxon>Entelegynae</taxon>
        <taxon>Araneoidea</taxon>
        <taxon>Araneidae</taxon>
        <taxon>Caerostris</taxon>
    </lineage>
</organism>
<evidence type="ECO:0000256" key="1">
    <source>
        <dbReference type="SAM" id="SignalP"/>
    </source>
</evidence>
<dbReference type="AlphaFoldDB" id="A0AAV4MPT8"/>
<dbReference type="Proteomes" id="UP001054945">
    <property type="component" value="Unassembled WGS sequence"/>
</dbReference>
<reference evidence="2 3" key="1">
    <citation type="submission" date="2021-06" db="EMBL/GenBank/DDBJ databases">
        <title>Caerostris extrusa draft genome.</title>
        <authorList>
            <person name="Kono N."/>
            <person name="Arakawa K."/>
        </authorList>
    </citation>
    <scope>NUCLEOTIDE SEQUENCE [LARGE SCALE GENOMIC DNA]</scope>
</reference>
<accession>A0AAV4MPT8</accession>
<sequence>MIHLVQVLLPCVLELQQWVEGVPRCRQHLQQHGSRFQVRCCGSPPCTHLHLSCTRHFCRFPEDPGIHKLPSQLLYHQRPPLRCWLMPSPSAKSYPNSYGLGCSWMVSIGDAGTAGPARAMAEMVSTRSATEMEDIFWLGSWSSLQLGCLCALFQ</sequence>
<name>A0AAV4MPT8_CAEEX</name>
<comment type="caution">
    <text evidence="2">The sequence shown here is derived from an EMBL/GenBank/DDBJ whole genome shotgun (WGS) entry which is preliminary data.</text>
</comment>
<feature type="chain" id="PRO_5043338130" evidence="1">
    <location>
        <begin position="22"/>
        <end position="154"/>
    </location>
</feature>
<evidence type="ECO:0000313" key="3">
    <source>
        <dbReference type="Proteomes" id="UP001054945"/>
    </source>
</evidence>
<feature type="signal peptide" evidence="1">
    <location>
        <begin position="1"/>
        <end position="21"/>
    </location>
</feature>
<proteinExistence type="predicted"/>
<gene>
    <name evidence="2" type="ORF">CEXT_167791</name>
</gene>
<evidence type="ECO:0000313" key="2">
    <source>
        <dbReference type="EMBL" id="GIX72824.1"/>
    </source>
</evidence>
<keyword evidence="1" id="KW-0732">Signal</keyword>
<dbReference type="EMBL" id="BPLR01002351">
    <property type="protein sequence ID" value="GIX72824.1"/>
    <property type="molecule type" value="Genomic_DNA"/>
</dbReference>